<keyword evidence="5" id="KW-1185">Reference proteome</keyword>
<dbReference type="OMA" id="CPGYKDQ"/>
<gene>
    <name evidence="4" type="ORF">SPAPADRAFT_138656</name>
</gene>
<feature type="compositionally biased region" description="Polar residues" evidence="1">
    <location>
        <begin position="233"/>
        <end position="249"/>
    </location>
</feature>
<protein>
    <recommendedName>
        <fullName evidence="3">WSC domain-containing protein</fullName>
    </recommendedName>
</protein>
<reference evidence="4 5" key="1">
    <citation type="journal article" date="2011" name="Proc. Natl. Acad. Sci. U.S.A.">
        <title>Comparative genomics of xylose-fermenting fungi for enhanced biofuel production.</title>
        <authorList>
            <person name="Wohlbach D.J."/>
            <person name="Kuo A."/>
            <person name="Sato T.K."/>
            <person name="Potts K.M."/>
            <person name="Salamov A.A."/>
            <person name="LaButti K.M."/>
            <person name="Sun H."/>
            <person name="Clum A."/>
            <person name="Pangilinan J.L."/>
            <person name="Lindquist E.A."/>
            <person name="Lucas S."/>
            <person name="Lapidus A."/>
            <person name="Jin M."/>
            <person name="Gunawan C."/>
            <person name="Balan V."/>
            <person name="Dale B.E."/>
            <person name="Jeffries T.W."/>
            <person name="Zinkel R."/>
            <person name="Barry K.W."/>
            <person name="Grigoriev I.V."/>
            <person name="Gasch A.P."/>
        </authorList>
    </citation>
    <scope>NUCLEOTIDE SEQUENCE [LARGE SCALE GENOMIC DNA]</scope>
    <source>
        <strain evidence="5">NRRL Y-27907 / 11-Y1</strain>
    </source>
</reference>
<evidence type="ECO:0000256" key="1">
    <source>
        <dbReference type="SAM" id="MobiDB-lite"/>
    </source>
</evidence>
<feature type="region of interest" description="Disordered" evidence="1">
    <location>
        <begin position="364"/>
        <end position="390"/>
    </location>
</feature>
<dbReference type="RefSeq" id="XP_007375898.1">
    <property type="nucleotide sequence ID" value="XM_007375836.1"/>
</dbReference>
<dbReference type="PROSITE" id="PS51212">
    <property type="entry name" value="WSC"/>
    <property type="match status" value="1"/>
</dbReference>
<dbReference type="EMBL" id="GL996502">
    <property type="protein sequence ID" value="EGW32622.1"/>
    <property type="molecule type" value="Genomic_DNA"/>
</dbReference>
<evidence type="ECO:0000313" key="4">
    <source>
        <dbReference type="EMBL" id="EGW32622.1"/>
    </source>
</evidence>
<evidence type="ECO:0000259" key="3">
    <source>
        <dbReference type="PROSITE" id="PS51212"/>
    </source>
</evidence>
<dbReference type="STRING" id="619300.G3ANZ7"/>
<dbReference type="InParanoid" id="G3ANZ7"/>
<feature type="region of interest" description="Disordered" evidence="1">
    <location>
        <begin position="124"/>
        <end position="166"/>
    </location>
</feature>
<feature type="transmembrane region" description="Helical" evidence="2">
    <location>
        <begin position="15"/>
        <end position="37"/>
    </location>
</feature>
<evidence type="ECO:0000313" key="5">
    <source>
        <dbReference type="Proteomes" id="UP000000709"/>
    </source>
</evidence>
<dbReference type="GeneID" id="18870137"/>
<dbReference type="eggNOG" id="ENOG502S63H">
    <property type="taxonomic scope" value="Eukaryota"/>
</dbReference>
<organism evidence="5">
    <name type="scientific">Spathaspora passalidarum (strain NRRL Y-27907 / 11-Y1)</name>
    <dbReference type="NCBI Taxonomy" id="619300"/>
    <lineage>
        <taxon>Eukaryota</taxon>
        <taxon>Fungi</taxon>
        <taxon>Dikarya</taxon>
        <taxon>Ascomycota</taxon>
        <taxon>Saccharomycotina</taxon>
        <taxon>Pichiomycetes</taxon>
        <taxon>Debaryomycetaceae</taxon>
        <taxon>Spathaspora</taxon>
    </lineage>
</organism>
<dbReference type="HOGENOM" id="CLU_024893_2_1_1"/>
<accession>G3ANZ7</accession>
<keyword evidence="2" id="KW-0472">Membrane</keyword>
<proteinExistence type="predicted"/>
<dbReference type="Proteomes" id="UP000000709">
    <property type="component" value="Unassembled WGS sequence"/>
</dbReference>
<dbReference type="OrthoDB" id="2537459at2759"/>
<feature type="region of interest" description="Disordered" evidence="1">
    <location>
        <begin position="233"/>
        <end position="269"/>
    </location>
</feature>
<sequence length="448" mass="47670">MGQQQSGSLLQLRNYAWVVAILLALLPVTSGLTLNLCSTTNLAGDSSPSNSIYMSNGLCQNTCLNQGKGVAILSGTNCYCTDNVPADTVDLSKCAIGCPGYKDQENCAGNGYFGYLIINGPSSTVTKQSPTPSTAPSTNKKTQPTDNNQPSNEPSSDQPSADQPGTTMITQTTEITQTQQDSDIVKVTTTVSKVNSDSSQASMQPSTVFSYVTINGTLSQEIKTLYITQVTAETSSTDPSDSLAVSSNVNDREGAPTTTSDTDAKEKADQNKSTFFDDTAKVAGTFTAVGVVVLGLVSGILYCCCAGSRNHHNGDYTDEESQSSGDELSIDHEKQAGTQLSTPSHSVKRNSSHKSVFKLFTGEKDSVNRSSSRKKLMSKNSPNPNIPEDANASAGGSIIMFPINEVDARLDPYTMFLNTNLSKQSLGDEKDYSRKLKIINPEISAKEV</sequence>
<keyword evidence="2" id="KW-0812">Transmembrane</keyword>
<feature type="compositionally biased region" description="Polar residues" evidence="1">
    <location>
        <begin position="124"/>
        <end position="165"/>
    </location>
</feature>
<dbReference type="Pfam" id="PF01822">
    <property type="entry name" value="WSC"/>
    <property type="match status" value="1"/>
</dbReference>
<dbReference type="SMART" id="SM00321">
    <property type="entry name" value="WSC"/>
    <property type="match status" value="1"/>
</dbReference>
<keyword evidence="2" id="KW-1133">Transmembrane helix</keyword>
<name>G3ANZ7_SPAPN</name>
<feature type="domain" description="WSC" evidence="3">
    <location>
        <begin position="31"/>
        <end position="119"/>
    </location>
</feature>
<dbReference type="AlphaFoldDB" id="G3ANZ7"/>
<dbReference type="InterPro" id="IPR002889">
    <property type="entry name" value="WSC_carb-bd"/>
</dbReference>
<evidence type="ECO:0000256" key="2">
    <source>
        <dbReference type="SAM" id="Phobius"/>
    </source>
</evidence>
<dbReference type="KEGG" id="spaa:SPAPADRAFT_138656"/>
<feature type="transmembrane region" description="Helical" evidence="2">
    <location>
        <begin position="282"/>
        <end position="302"/>
    </location>
</feature>